<accession>A0A7D9L1Q6</accession>
<proteinExistence type="predicted"/>
<gene>
    <name evidence="1" type="ORF">PACLA_8A048657</name>
</gene>
<evidence type="ECO:0000313" key="2">
    <source>
        <dbReference type="Proteomes" id="UP001152795"/>
    </source>
</evidence>
<dbReference type="Proteomes" id="UP001152795">
    <property type="component" value="Unassembled WGS sequence"/>
</dbReference>
<keyword evidence="2" id="KW-1185">Reference proteome</keyword>
<reference evidence="1" key="1">
    <citation type="submission" date="2020-04" db="EMBL/GenBank/DDBJ databases">
        <authorList>
            <person name="Alioto T."/>
            <person name="Alioto T."/>
            <person name="Gomez Garrido J."/>
        </authorList>
    </citation>
    <scope>NUCLEOTIDE SEQUENCE</scope>
    <source>
        <strain evidence="1">A484AB</strain>
    </source>
</reference>
<evidence type="ECO:0000313" key="1">
    <source>
        <dbReference type="EMBL" id="CAB4023591.1"/>
    </source>
</evidence>
<dbReference type="AlphaFoldDB" id="A0A7D9L1Q6"/>
<name>A0A7D9L1Q6_PARCT</name>
<organism evidence="1 2">
    <name type="scientific">Paramuricea clavata</name>
    <name type="common">Red gorgonian</name>
    <name type="synonym">Violescent sea-whip</name>
    <dbReference type="NCBI Taxonomy" id="317549"/>
    <lineage>
        <taxon>Eukaryota</taxon>
        <taxon>Metazoa</taxon>
        <taxon>Cnidaria</taxon>
        <taxon>Anthozoa</taxon>
        <taxon>Octocorallia</taxon>
        <taxon>Malacalcyonacea</taxon>
        <taxon>Plexauridae</taxon>
        <taxon>Paramuricea</taxon>
    </lineage>
</organism>
<dbReference type="EMBL" id="CACRXK020012576">
    <property type="protein sequence ID" value="CAB4023591.1"/>
    <property type="molecule type" value="Genomic_DNA"/>
</dbReference>
<sequence>MARQSIEEEQIESEVHTVPLKVFGYRSCHSGERQKILEEAFEYLNEYNRPVYVQLEKEPDNLHDPNAIATYVKTVDAFHKFGTGGKATQAVMRFWTISPRVPGLFPAEPLHGDSLKIGERLSLKLNTAAGLDGTGIAEPTESCIHSQFQNLFLHHSMYHILRQGF</sequence>
<comment type="caution">
    <text evidence="1">The sequence shown here is derived from an EMBL/GenBank/DDBJ whole genome shotgun (WGS) entry which is preliminary data.</text>
</comment>
<protein>
    <submittedName>
        <fullName evidence="1">Uncharacterized protein</fullName>
    </submittedName>
</protein>